<dbReference type="InterPro" id="IPR008875">
    <property type="entry name" value="TraX"/>
</dbReference>
<feature type="transmembrane region" description="Helical" evidence="1">
    <location>
        <begin position="35"/>
        <end position="56"/>
    </location>
</feature>
<feature type="transmembrane region" description="Helical" evidence="1">
    <location>
        <begin position="235"/>
        <end position="253"/>
    </location>
</feature>
<evidence type="ECO:0000256" key="1">
    <source>
        <dbReference type="SAM" id="Phobius"/>
    </source>
</evidence>
<feature type="transmembrane region" description="Helical" evidence="1">
    <location>
        <begin position="7"/>
        <end position="29"/>
    </location>
</feature>
<protein>
    <submittedName>
        <fullName evidence="2">TraX protein</fullName>
    </submittedName>
</protein>
<gene>
    <name evidence="2" type="ORF">SAMN05660443_1807</name>
</gene>
<dbReference type="Proteomes" id="UP000199058">
    <property type="component" value="Unassembled WGS sequence"/>
</dbReference>
<evidence type="ECO:0000313" key="2">
    <source>
        <dbReference type="EMBL" id="SFC19002.1"/>
    </source>
</evidence>
<accession>A0A1I1H602</accession>
<name>A0A1I1H602_9GAMM</name>
<dbReference type="Pfam" id="PF05857">
    <property type="entry name" value="TraX"/>
    <property type="match status" value="1"/>
</dbReference>
<keyword evidence="1" id="KW-1133">Transmembrane helix</keyword>
<proteinExistence type="predicted"/>
<dbReference type="OrthoDB" id="9781069at2"/>
<dbReference type="RefSeq" id="WP_091962293.1">
    <property type="nucleotide sequence ID" value="NZ_FOLH01000003.1"/>
</dbReference>
<organism evidence="2 3">
    <name type="scientific">Marinospirillum celere</name>
    <dbReference type="NCBI Taxonomy" id="1122252"/>
    <lineage>
        <taxon>Bacteria</taxon>
        <taxon>Pseudomonadati</taxon>
        <taxon>Pseudomonadota</taxon>
        <taxon>Gammaproteobacteria</taxon>
        <taxon>Oceanospirillales</taxon>
        <taxon>Oceanospirillaceae</taxon>
        <taxon>Marinospirillum</taxon>
    </lineage>
</organism>
<feature type="transmembrane region" description="Helical" evidence="1">
    <location>
        <begin position="180"/>
        <end position="198"/>
    </location>
</feature>
<keyword evidence="1" id="KW-0472">Membrane</keyword>
<feature type="transmembrane region" description="Helical" evidence="1">
    <location>
        <begin position="151"/>
        <end position="168"/>
    </location>
</feature>
<feature type="transmembrane region" description="Helical" evidence="1">
    <location>
        <begin position="204"/>
        <end position="223"/>
    </location>
</feature>
<sequence>MTINNQWISLAQWLAVISMTADHAARYLIPGLTDFYWLAATLGRLAFPFFAALVAWHALFNSRHLGRYTLRILIIGILAQPGYAWMLQEPLNQALLNVCFTLAAGLILTWGWLAAWKMHQLDGRFLYSWSFLGGLLLALLAAWLLDAWVDYGLVGILLVPALAISFHAYQQRQQPWGQQLGAWALWLLPGFLVLGLNPAGLPTFSSYFALLLLLLLILINRYWRCWQLPFPRWLWLSWYPLHLLVIAGAARWLA</sequence>
<dbReference type="STRING" id="1122252.SAMN05660443_1807"/>
<feature type="transmembrane region" description="Helical" evidence="1">
    <location>
        <begin position="125"/>
        <end position="145"/>
    </location>
</feature>
<dbReference type="AlphaFoldDB" id="A0A1I1H602"/>
<keyword evidence="1" id="KW-0812">Transmembrane</keyword>
<feature type="transmembrane region" description="Helical" evidence="1">
    <location>
        <begin position="68"/>
        <end position="88"/>
    </location>
</feature>
<dbReference type="EMBL" id="FOLH01000003">
    <property type="protein sequence ID" value="SFC19002.1"/>
    <property type="molecule type" value="Genomic_DNA"/>
</dbReference>
<reference evidence="2 3" key="1">
    <citation type="submission" date="2016-10" db="EMBL/GenBank/DDBJ databases">
        <authorList>
            <person name="de Groot N.N."/>
        </authorList>
    </citation>
    <scope>NUCLEOTIDE SEQUENCE [LARGE SCALE GENOMIC DNA]</scope>
    <source>
        <strain evidence="2 3">DSM 18438</strain>
    </source>
</reference>
<keyword evidence="3" id="KW-1185">Reference proteome</keyword>
<evidence type="ECO:0000313" key="3">
    <source>
        <dbReference type="Proteomes" id="UP000199058"/>
    </source>
</evidence>
<feature type="transmembrane region" description="Helical" evidence="1">
    <location>
        <begin position="94"/>
        <end position="113"/>
    </location>
</feature>